<organism evidence="2">
    <name type="scientific">Solanum lycopersicum</name>
    <name type="common">Tomato</name>
    <name type="synonym">Lycopersicon esculentum</name>
    <dbReference type="NCBI Taxonomy" id="4081"/>
    <lineage>
        <taxon>Eukaryota</taxon>
        <taxon>Viridiplantae</taxon>
        <taxon>Streptophyta</taxon>
        <taxon>Embryophyta</taxon>
        <taxon>Tracheophyta</taxon>
        <taxon>Spermatophyta</taxon>
        <taxon>Magnoliopsida</taxon>
        <taxon>eudicotyledons</taxon>
        <taxon>Gunneridae</taxon>
        <taxon>Pentapetalae</taxon>
        <taxon>asterids</taxon>
        <taxon>lamiids</taxon>
        <taxon>Solanales</taxon>
        <taxon>Solanaceae</taxon>
        <taxon>Solanoideae</taxon>
        <taxon>Solaneae</taxon>
        <taxon>Solanum</taxon>
        <taxon>Solanum subgen. Lycopersicon</taxon>
    </lineage>
</organism>
<feature type="compositionally biased region" description="Basic and acidic residues" evidence="1">
    <location>
        <begin position="139"/>
        <end position="152"/>
    </location>
</feature>
<dbReference type="PANTHER" id="PTHR47481:SF37">
    <property type="entry name" value="RETROTRANSPOSON GAG DOMAIN-CONTAINING PROTEIN"/>
    <property type="match status" value="1"/>
</dbReference>
<evidence type="ECO:0000313" key="3">
    <source>
        <dbReference type="Proteomes" id="UP000004994"/>
    </source>
</evidence>
<dbReference type="PANTHER" id="PTHR47481">
    <property type="match status" value="1"/>
</dbReference>
<proteinExistence type="predicted"/>
<dbReference type="Proteomes" id="UP000004994">
    <property type="component" value="Chromosome 10"/>
</dbReference>
<dbReference type="EnsemblPlants" id="Solyc10g049340.1.1">
    <property type="protein sequence ID" value="Solyc10g049340.1.1"/>
    <property type="gene ID" value="Solyc10g049340.1"/>
</dbReference>
<feature type="region of interest" description="Disordered" evidence="1">
    <location>
        <begin position="122"/>
        <end position="173"/>
    </location>
</feature>
<dbReference type="HOGENOM" id="CLU_1216549_0_0_1"/>
<evidence type="ECO:0000256" key="1">
    <source>
        <dbReference type="SAM" id="MobiDB-lite"/>
    </source>
</evidence>
<keyword evidence="3" id="KW-1185">Reference proteome</keyword>
<dbReference type="Pfam" id="PF14223">
    <property type="entry name" value="Retrotran_gag_2"/>
    <property type="match status" value="1"/>
</dbReference>
<accession>K4D091</accession>
<reference evidence="2" key="1">
    <citation type="journal article" date="2012" name="Nature">
        <title>The tomato genome sequence provides insights into fleshy fruit evolution.</title>
        <authorList>
            <consortium name="Tomato Genome Consortium"/>
        </authorList>
    </citation>
    <scope>NUCLEOTIDE SEQUENCE [LARGE SCALE GENOMIC DNA]</scope>
    <source>
        <strain evidence="2">cv. Heinz 1706</strain>
    </source>
</reference>
<dbReference type="PhylomeDB" id="K4D091"/>
<evidence type="ECO:0000313" key="2">
    <source>
        <dbReference type="EnsemblPlants" id="Solyc10g049340.1.1"/>
    </source>
</evidence>
<dbReference type="Gramene" id="Solyc10g049340.1.1">
    <property type="protein sequence ID" value="Solyc10g049340.1.1"/>
    <property type="gene ID" value="Solyc10g049340.1"/>
</dbReference>
<protein>
    <submittedName>
        <fullName evidence="2">Uncharacterized protein</fullName>
    </submittedName>
</protein>
<dbReference type="OMA" id="IMFLANA"/>
<dbReference type="InParanoid" id="K4D091"/>
<dbReference type="PaxDb" id="4081-Solyc10g049340.1.1"/>
<name>K4D091_SOLLC</name>
<sequence>MDASQAKSVELKRQLTTLHKTDTMSIDQYLQVAKQIADSLATINSPVPSQDLIDHLIHELGKEYDTLVGIITLFPDSLSLEEVQTKLLFHEQRVQRFKDIDSSATHQVFAVKSVSSHPYNVSGVQSVQGGRGEGCSFNSKDKGRSGRSRDSFGRGQPQHASLPNTFPRPGFPRQSLLGPTPSIVCQICGTPDHNALQCNNRFNNAFIANDLPKSFAAMFVGESNDATL</sequence>
<reference evidence="2" key="2">
    <citation type="submission" date="2015-06" db="UniProtKB">
        <authorList>
            <consortium name="EnsemblPlants"/>
        </authorList>
    </citation>
    <scope>IDENTIFICATION</scope>
    <source>
        <strain evidence="2">cv. Heinz 1706</strain>
    </source>
</reference>
<dbReference type="eggNOG" id="KOG0017">
    <property type="taxonomic scope" value="Eukaryota"/>
</dbReference>
<dbReference type="AlphaFoldDB" id="K4D091"/>